<proteinExistence type="predicted"/>
<feature type="compositionally biased region" description="Basic and acidic residues" evidence="1">
    <location>
        <begin position="37"/>
        <end position="46"/>
    </location>
</feature>
<protein>
    <submittedName>
        <fullName evidence="2">Uncharacterized protein</fullName>
    </submittedName>
</protein>
<keyword evidence="3" id="KW-1185">Reference proteome</keyword>
<evidence type="ECO:0000256" key="1">
    <source>
        <dbReference type="SAM" id="MobiDB-lite"/>
    </source>
</evidence>
<feature type="region of interest" description="Disordered" evidence="1">
    <location>
        <begin position="1"/>
        <end position="64"/>
    </location>
</feature>
<sequence length="178" mass="20496">MTKQLEENQEPLNSDGDFPAAAAEESTRSICNPCDFHSPKTYKEVETDQESIGSSEETESPKSVAKVADWRKKLAYVHYQIRRIREEDLHLREDIGEGFNAKEKITSIEDWCDVRVNNPPHSLHNHRVSSQMNVVIFSRPILPSSPLGGKNTFRALREMEKRKLIVRTAMEVKNWGRF</sequence>
<dbReference type="Proteomes" id="UP001642487">
    <property type="component" value="Chromosome 5"/>
</dbReference>
<name>A0ABP0YQ58_9ROSI</name>
<organism evidence="2 3">
    <name type="scientific">Citrullus colocynthis</name>
    <name type="common">colocynth</name>
    <dbReference type="NCBI Taxonomy" id="252529"/>
    <lineage>
        <taxon>Eukaryota</taxon>
        <taxon>Viridiplantae</taxon>
        <taxon>Streptophyta</taxon>
        <taxon>Embryophyta</taxon>
        <taxon>Tracheophyta</taxon>
        <taxon>Spermatophyta</taxon>
        <taxon>Magnoliopsida</taxon>
        <taxon>eudicotyledons</taxon>
        <taxon>Gunneridae</taxon>
        <taxon>Pentapetalae</taxon>
        <taxon>rosids</taxon>
        <taxon>fabids</taxon>
        <taxon>Cucurbitales</taxon>
        <taxon>Cucurbitaceae</taxon>
        <taxon>Benincaseae</taxon>
        <taxon>Citrullus</taxon>
    </lineage>
</organism>
<gene>
    <name evidence="2" type="ORF">CITCOLO1_LOCUS14807</name>
</gene>
<dbReference type="EMBL" id="OZ021739">
    <property type="protein sequence ID" value="CAK9322652.1"/>
    <property type="molecule type" value="Genomic_DNA"/>
</dbReference>
<reference evidence="2 3" key="1">
    <citation type="submission" date="2024-03" db="EMBL/GenBank/DDBJ databases">
        <authorList>
            <person name="Gkanogiannis A."/>
            <person name="Becerra Lopez-Lavalle L."/>
        </authorList>
    </citation>
    <scope>NUCLEOTIDE SEQUENCE [LARGE SCALE GENOMIC DNA]</scope>
</reference>
<evidence type="ECO:0000313" key="2">
    <source>
        <dbReference type="EMBL" id="CAK9322652.1"/>
    </source>
</evidence>
<accession>A0ABP0YQ58</accession>
<evidence type="ECO:0000313" key="3">
    <source>
        <dbReference type="Proteomes" id="UP001642487"/>
    </source>
</evidence>